<proteinExistence type="predicted"/>
<accession>A0A2Z6RJ67</accession>
<keyword evidence="4" id="KW-1185">Reference proteome</keyword>
<feature type="domain" description="DUF7431" evidence="1">
    <location>
        <begin position="342"/>
        <end position="616"/>
    </location>
</feature>
<organism evidence="2 4">
    <name type="scientific">Rhizophagus clarus</name>
    <dbReference type="NCBI Taxonomy" id="94130"/>
    <lineage>
        <taxon>Eukaryota</taxon>
        <taxon>Fungi</taxon>
        <taxon>Fungi incertae sedis</taxon>
        <taxon>Mucoromycota</taxon>
        <taxon>Glomeromycotina</taxon>
        <taxon>Glomeromycetes</taxon>
        <taxon>Glomerales</taxon>
        <taxon>Glomeraceae</taxon>
        <taxon>Rhizophagus</taxon>
    </lineage>
</organism>
<dbReference type="EMBL" id="BEXD01003845">
    <property type="protein sequence ID" value="GBC02706.1"/>
    <property type="molecule type" value="Genomic_DNA"/>
</dbReference>
<dbReference type="EMBL" id="BLAL01000004">
    <property type="protein sequence ID" value="GES72675.1"/>
    <property type="molecule type" value="Genomic_DNA"/>
</dbReference>
<evidence type="ECO:0000313" key="2">
    <source>
        <dbReference type="EMBL" id="GBC02706.1"/>
    </source>
</evidence>
<dbReference type="Proteomes" id="UP000247702">
    <property type="component" value="Unassembled WGS sequence"/>
</dbReference>
<dbReference type="Proteomes" id="UP000615446">
    <property type="component" value="Unassembled WGS sequence"/>
</dbReference>
<protein>
    <recommendedName>
        <fullName evidence="1">DUF7431 domain-containing protein</fullName>
    </recommendedName>
</protein>
<dbReference type="InterPro" id="IPR055854">
    <property type="entry name" value="DUF7431"/>
</dbReference>
<reference evidence="2 4" key="1">
    <citation type="submission" date="2017-11" db="EMBL/GenBank/DDBJ databases">
        <title>The genome of Rhizophagus clarus HR1 reveals common genetic basis of auxotrophy among arbuscular mycorrhizal fungi.</title>
        <authorList>
            <person name="Kobayashi Y."/>
        </authorList>
    </citation>
    <scope>NUCLEOTIDE SEQUENCE [LARGE SCALE GENOMIC DNA]</scope>
    <source>
        <strain evidence="2 4">HR1</strain>
    </source>
</reference>
<gene>
    <name evidence="3" type="ORF">RCL2_000023300</name>
    <name evidence="2" type="ORF">RclHR1_04770004</name>
</gene>
<dbReference type="Pfam" id="PF24209">
    <property type="entry name" value="DUF7431"/>
    <property type="match status" value="1"/>
</dbReference>
<sequence>MRSKIIIKTIDKKFSSLKRLNQDDSLSDIRIELESNNVINDMLVFSKKMDEKKFIEIERIDEENFKLKEITTDNTLFLKQFNWELLNKKYKLDYGCNMGFGGIKKANKRAFKMKDYELTEIHAKGYKKDHLEFESKEDWIKKTNLFFNNDDKIDNFINSGLLIGNTLNVNINDEIKSTYRYTEIGKAKLNLGNLELTEEFKTDIMNAIESKDSKKFKEIIKEYGQFIPTEIVLGGRAYYKDVEMPPKVPVDKFKESSISLGSSSFKIEIESKSPKKKTNFHNPILLGGYHPADKEFDEKVWIRSLNSYPNWECIEYKNPISIFQLLPDDLLKESYKSIGKKILYTEIKDYDYKLYEHGMYGTVELSDDIPRNVLEIIQSKEADYDIFATVASADKNLKGVFFNCQILKKQKAKPSIIIHGIQKKFRPRIYKMKIALMIVAYDTQFNFTLSDTSSVELIKVDYESKIQREFDSIKLQRDLGSMISSGIPFFGIPVLNNFDSSNNSIIIGHNFTSNQSVDIFSYNIKNNCYSKLPNFTFYTIIITDYSNANIYTSLPFNYKMLKNPYIHLQSSQSIVPKYVSVYLSKDDDDNFRPIFLKQVNEQIKTKYVECRCNQTCFICQNKTLRISKFEKNIDCILFDPLTR</sequence>
<comment type="caution">
    <text evidence="2">The sequence shown here is derived from an EMBL/GenBank/DDBJ whole genome shotgun (WGS) entry which is preliminary data.</text>
</comment>
<dbReference type="STRING" id="94130.A0A2Z6RJ67"/>
<evidence type="ECO:0000259" key="1">
    <source>
        <dbReference type="Pfam" id="PF24209"/>
    </source>
</evidence>
<evidence type="ECO:0000313" key="3">
    <source>
        <dbReference type="EMBL" id="GES72675.1"/>
    </source>
</evidence>
<evidence type="ECO:0000313" key="4">
    <source>
        <dbReference type="Proteomes" id="UP000247702"/>
    </source>
</evidence>
<dbReference type="AlphaFoldDB" id="A0A2Z6RJ67"/>
<name>A0A2Z6RJ67_9GLOM</name>
<reference evidence="3" key="2">
    <citation type="submission" date="2019-10" db="EMBL/GenBank/DDBJ databases">
        <title>Conservation and host-specific expression of non-tandemly repeated heterogenous ribosome RNA gene in arbuscular mycorrhizal fungi.</title>
        <authorList>
            <person name="Maeda T."/>
            <person name="Kobayashi Y."/>
            <person name="Nakagawa T."/>
            <person name="Ezawa T."/>
            <person name="Yamaguchi K."/>
            <person name="Bino T."/>
            <person name="Nishimoto Y."/>
            <person name="Shigenobu S."/>
            <person name="Kawaguchi M."/>
        </authorList>
    </citation>
    <scope>NUCLEOTIDE SEQUENCE</scope>
    <source>
        <strain evidence="3">HR1</strain>
    </source>
</reference>
<dbReference type="OrthoDB" id="2328979at2759"/>